<dbReference type="EMBL" id="QSWD01000007">
    <property type="protein sequence ID" value="RGP01366.1"/>
    <property type="molecule type" value="Genomic_DNA"/>
</dbReference>
<dbReference type="PANTHER" id="PTHR30032:SF8">
    <property type="entry name" value="GERMINATION-SPECIFIC N-ACETYLMURAMOYL-L-ALANINE AMIDASE"/>
    <property type="match status" value="1"/>
</dbReference>
<comment type="caution">
    <text evidence="3">The sequence shown here is derived from an EMBL/GenBank/DDBJ whole genome shotgun (WGS) entry which is preliminary data.</text>
</comment>
<evidence type="ECO:0000313" key="3">
    <source>
        <dbReference type="EMBL" id="RGP01366.1"/>
    </source>
</evidence>
<feature type="transmembrane region" description="Helical" evidence="2">
    <location>
        <begin position="50"/>
        <end position="67"/>
    </location>
</feature>
<dbReference type="Gene3D" id="3.40.50.12090">
    <property type="match status" value="3"/>
</dbReference>
<evidence type="ECO:0000256" key="2">
    <source>
        <dbReference type="SAM" id="Phobius"/>
    </source>
</evidence>
<gene>
    <name evidence="3" type="ORF">DXA79_08895</name>
</gene>
<reference evidence="3 4" key="1">
    <citation type="submission" date="2018-08" db="EMBL/GenBank/DDBJ databases">
        <title>A genome reference for cultivated species of the human gut microbiota.</title>
        <authorList>
            <person name="Zou Y."/>
            <person name="Xue W."/>
            <person name="Luo G."/>
        </authorList>
    </citation>
    <scope>NUCLEOTIDE SEQUENCE [LARGE SCALE GENOMIC DNA]</scope>
    <source>
        <strain evidence="3 4">OF05-12</strain>
    </source>
</reference>
<feature type="compositionally biased region" description="Pro residues" evidence="1">
    <location>
        <begin position="395"/>
        <end position="407"/>
    </location>
</feature>
<evidence type="ECO:0000256" key="1">
    <source>
        <dbReference type="SAM" id="MobiDB-lite"/>
    </source>
</evidence>
<sequence>MSLRPKPLIEPPQSQSATRISTFNSTPFKGIIALGTPFEERNMKSIHNKVRSVIAAIVCVFCTLALIPTHNAYASVNSFTRIAGNTRYETMSQIVEQAFPTSSEYAVLAAGSNFPDALAASSLAGAYNAPIILTDSYSLSSEASFEMQRLGVRKVFIIGGQSAISADVEQSIRQIQSSMEIERIAGSTRYDTALQIYNALTSSNTRSQASKVAIIATGNSFADALSISPYAYQTSSPFFLSSPSGLDPDSLQILESGAFNSVIIAGGTAAVPQHVQTNLEALGINVTRLSGGTRYETSKSIGEFVLNNLNSAPQDVVFATGSNFPDALAGSALSGSKKTAMLLVQDSNSPTIDFAAQNISSAQNVYVLGGKNAVNSSTLNAIARAYGLGDQESEPQPPAPQPTPQPNPQVGTHDAGEFCKKADVGKVEYAKNGRLIVCEYRNNNKTPHWHYV</sequence>
<dbReference type="AlphaFoldDB" id="A0A3E5HI49"/>
<keyword evidence="2" id="KW-1133">Transmembrane helix</keyword>
<dbReference type="Proteomes" id="UP000261031">
    <property type="component" value="Unassembled WGS sequence"/>
</dbReference>
<keyword evidence="2" id="KW-0472">Membrane</keyword>
<feature type="region of interest" description="Disordered" evidence="1">
    <location>
        <begin position="389"/>
        <end position="415"/>
    </location>
</feature>
<accession>A0A3E5HI49</accession>
<protein>
    <submittedName>
        <fullName evidence="3">Cell wall-binding repeat-containing protein</fullName>
    </submittedName>
</protein>
<organism evidence="3 4">
    <name type="scientific">Bifidobacterium pseudocatenulatum</name>
    <dbReference type="NCBI Taxonomy" id="28026"/>
    <lineage>
        <taxon>Bacteria</taxon>
        <taxon>Bacillati</taxon>
        <taxon>Actinomycetota</taxon>
        <taxon>Actinomycetes</taxon>
        <taxon>Bifidobacteriales</taxon>
        <taxon>Bifidobacteriaceae</taxon>
        <taxon>Bifidobacterium</taxon>
    </lineage>
</organism>
<dbReference type="PANTHER" id="PTHR30032">
    <property type="entry name" value="N-ACETYLMURAMOYL-L-ALANINE AMIDASE-RELATED"/>
    <property type="match status" value="1"/>
</dbReference>
<dbReference type="Pfam" id="PF04122">
    <property type="entry name" value="CW_binding_2"/>
    <property type="match status" value="3"/>
</dbReference>
<evidence type="ECO:0000313" key="4">
    <source>
        <dbReference type="Proteomes" id="UP000261031"/>
    </source>
</evidence>
<keyword evidence="2" id="KW-0812">Transmembrane</keyword>
<dbReference type="InterPro" id="IPR051922">
    <property type="entry name" value="Bact_Sporulation_Assoc"/>
</dbReference>
<name>A0A3E5HI49_BIFPS</name>
<dbReference type="InterPro" id="IPR007253">
    <property type="entry name" value="Cell_wall-bd_2"/>
</dbReference>
<proteinExistence type="predicted"/>